<dbReference type="GO" id="GO:0006388">
    <property type="term" value="P:tRNA splicing, via endonucleolytic cleavage and ligation"/>
    <property type="evidence" value="ECO:0007669"/>
    <property type="project" value="InterPro"/>
</dbReference>
<sequence length="148" mass="17330">MCKLAVYHGGETGECIEKEKEIDVYQLAYSCKKGGTKVVGPEGRELTWFDIIKLYSKDEPRAWIMFSVYYDLKERGRVVKRGPHKEGFTLYRGDKPVANVFVLEETVQFKISKIIEWLDYSRRQQRDLIIAIVDKHGDTSYYMLESFD</sequence>
<accession>A0A7J3ZL91</accession>
<evidence type="ECO:0000313" key="2">
    <source>
        <dbReference type="EMBL" id="HHQ80662.1"/>
    </source>
</evidence>
<organism evidence="2">
    <name type="scientific">Fervidicoccus fontis</name>
    <dbReference type="NCBI Taxonomy" id="683846"/>
    <lineage>
        <taxon>Archaea</taxon>
        <taxon>Thermoproteota</taxon>
        <taxon>Thermoprotei</taxon>
        <taxon>Fervidicoccales</taxon>
        <taxon>Fervidicoccaceae</taxon>
        <taxon>Fervidicoccus</taxon>
    </lineage>
</organism>
<gene>
    <name evidence="2" type="ORF">ENM78_04350</name>
</gene>
<dbReference type="SUPFAM" id="SSF53032">
    <property type="entry name" value="tRNA-intron endonuclease catalytic domain-like"/>
    <property type="match status" value="1"/>
</dbReference>
<name>A0A7J3ZL91_9CREN</name>
<dbReference type="InterPro" id="IPR036167">
    <property type="entry name" value="tRNA_intron_Endo_cat-like_sf"/>
</dbReference>
<proteinExistence type="predicted"/>
<dbReference type="EMBL" id="DRZC01000062">
    <property type="protein sequence ID" value="HHQ80662.1"/>
    <property type="molecule type" value="Genomic_DNA"/>
</dbReference>
<feature type="domain" description="tRNA intron endonuclease catalytic" evidence="1">
    <location>
        <begin position="63"/>
        <end position="141"/>
    </location>
</feature>
<dbReference type="Gene3D" id="3.40.1350.10">
    <property type="match status" value="1"/>
</dbReference>
<evidence type="ECO:0000259" key="1">
    <source>
        <dbReference type="Pfam" id="PF01974"/>
    </source>
</evidence>
<comment type="caution">
    <text evidence="2">The sequence shown here is derived from an EMBL/GenBank/DDBJ whole genome shotgun (WGS) entry which is preliminary data.</text>
</comment>
<dbReference type="AlphaFoldDB" id="A0A7J3ZL91"/>
<reference evidence="2" key="1">
    <citation type="journal article" date="2020" name="mSystems">
        <title>Genome- and Community-Level Interaction Insights into Carbon Utilization and Element Cycling Functions of Hydrothermarchaeota in Hydrothermal Sediment.</title>
        <authorList>
            <person name="Zhou Z."/>
            <person name="Liu Y."/>
            <person name="Xu W."/>
            <person name="Pan J."/>
            <person name="Luo Z.H."/>
            <person name="Li M."/>
        </authorList>
    </citation>
    <scope>NUCLEOTIDE SEQUENCE [LARGE SCALE GENOMIC DNA]</scope>
    <source>
        <strain evidence="2">SpSt-1116</strain>
    </source>
</reference>
<dbReference type="GO" id="GO:0003676">
    <property type="term" value="F:nucleic acid binding"/>
    <property type="evidence" value="ECO:0007669"/>
    <property type="project" value="InterPro"/>
</dbReference>
<dbReference type="InterPro" id="IPR011856">
    <property type="entry name" value="tRNA_endonuc-like_dom_sf"/>
</dbReference>
<protein>
    <recommendedName>
        <fullName evidence="1">tRNA intron endonuclease catalytic domain-containing protein</fullName>
    </recommendedName>
</protein>
<dbReference type="Pfam" id="PF01974">
    <property type="entry name" value="tRNA_int_endo"/>
    <property type="match status" value="1"/>
</dbReference>
<dbReference type="InterPro" id="IPR006677">
    <property type="entry name" value="tRNA_intron_Endonuc_cat-like"/>
</dbReference>
<dbReference type="GO" id="GO:0000213">
    <property type="term" value="F:tRNA-intron lyase activity"/>
    <property type="evidence" value="ECO:0007669"/>
    <property type="project" value="InterPro"/>
</dbReference>